<dbReference type="InterPro" id="IPR027417">
    <property type="entry name" value="P-loop_NTPase"/>
</dbReference>
<dbReference type="SUPFAM" id="SSF52540">
    <property type="entry name" value="P-loop containing nucleoside triphosphate hydrolases"/>
    <property type="match status" value="1"/>
</dbReference>
<evidence type="ECO:0000313" key="2">
    <source>
        <dbReference type="Proteomes" id="UP000019438"/>
    </source>
</evidence>
<proteinExistence type="predicted"/>
<dbReference type="AlphaFoldDB" id="A0AAN0RF50"/>
<dbReference type="RefSeq" id="WP_125918932.1">
    <property type="nucleotide sequence ID" value="NZ_CP003181.2"/>
</dbReference>
<organism evidence="1 2">
    <name type="scientific">Granulibacter bethesdensis</name>
    <dbReference type="NCBI Taxonomy" id="364410"/>
    <lineage>
        <taxon>Bacteria</taxon>
        <taxon>Pseudomonadati</taxon>
        <taxon>Pseudomonadota</taxon>
        <taxon>Alphaproteobacteria</taxon>
        <taxon>Acetobacterales</taxon>
        <taxon>Acetobacteraceae</taxon>
        <taxon>Granulibacter</taxon>
    </lineage>
</organism>
<evidence type="ECO:0000313" key="1">
    <source>
        <dbReference type="EMBL" id="AHJ63641.1"/>
    </source>
</evidence>
<name>A0AAN0RF50_9PROT</name>
<dbReference type="Proteomes" id="UP000019438">
    <property type="component" value="Chromosome"/>
</dbReference>
<sequence>MNHRTCIVHIGTHKTGTSALQKTLTAGDFCKAGYFFPTKGRLTNDGGHHAAAMEMYKPNYPTGHITALLEELSISSLNAIISSEEFTSAIFYNPGIFTSFLESLGQIFDDIIIICYIRRQEKFLQSNYIQRLKSKFSFTFKDYVFSRLNQNLEEYPLDYTWLTERLEKLEKLAEIRLRSYDGLTKSVIRDFEEVLHLPAAFSMADIRVNETTCLVDAMKKFVAAQLDRKLSQSEEIVLDLIGYPISAMHPQMHSSNQMMLRNHFSRSNKKIAEKWNLPGLVDTPPLSEDNLSLEDVFSRLLPTIVPVLADRMQKEFDAREEAQKLAWERLDIISALEKKCSSS</sequence>
<protein>
    <submittedName>
        <fullName evidence="1">Uncharacterized protein</fullName>
    </submittedName>
</protein>
<accession>A0AAN0RF50</accession>
<dbReference type="Gene3D" id="3.40.50.300">
    <property type="entry name" value="P-loop containing nucleotide triphosphate hydrolases"/>
    <property type="match status" value="1"/>
</dbReference>
<gene>
    <name evidence="1" type="ORF">GbCGDNIH3_7255</name>
</gene>
<dbReference type="EMBL" id="CP003181">
    <property type="protein sequence ID" value="AHJ63641.1"/>
    <property type="molecule type" value="Genomic_DNA"/>
</dbReference>
<dbReference type="KEGG" id="gbc:GbCGDNIH3_7255"/>
<reference evidence="2" key="1">
    <citation type="submission" date="2012-06" db="EMBL/GenBank/DDBJ databases">
        <title>Genome analysis of multiple Granulibacter bethesdensis isolates demonstrates substantial genome diversity.</title>
        <authorList>
            <person name="Greenberg D.E."/>
            <person name="Porcella S.F."/>
            <person name="Zarember K."/>
            <person name="Zelazny A.M."/>
            <person name="Bruno D."/>
            <person name="Martens C."/>
            <person name="Barbian K.D."/>
            <person name="Jaske E."/>
            <person name="Holland S.M."/>
        </authorList>
    </citation>
    <scope>NUCLEOTIDE SEQUENCE [LARGE SCALE GENOMIC DNA]</scope>
    <source>
        <strain evidence="2">CGDNIH3</strain>
    </source>
</reference>